<comment type="caution">
    <text evidence="2">The sequence shown here is derived from an EMBL/GenBank/DDBJ whole genome shotgun (WGS) entry which is preliminary data.</text>
</comment>
<reference evidence="2 3" key="1">
    <citation type="submission" date="2017-08" db="EMBL/GenBank/DDBJ databases">
        <title>Fine stratification of microbial communities through a metagenomic profile of the photic zone.</title>
        <authorList>
            <person name="Haro-Moreno J.M."/>
            <person name="Lopez-Perez M."/>
            <person name="De La Torre J."/>
            <person name="Picazo A."/>
            <person name="Camacho A."/>
            <person name="Rodriguez-Valera F."/>
        </authorList>
    </citation>
    <scope>NUCLEOTIDE SEQUENCE [LARGE SCALE GENOMIC DNA]</scope>
    <source>
        <strain evidence="2">MED-G24</strain>
    </source>
</reference>
<sequence>MCRFYSPGKTIDCEEERAAPPVEKATANFCDFFRPVNRFDAVRSGRGEQARAQLDSLFGATNTEVSINGQSDGAPNDDALRKLDDLFDD</sequence>
<evidence type="ECO:0000313" key="3">
    <source>
        <dbReference type="Proteomes" id="UP000219327"/>
    </source>
</evidence>
<name>A0A2A5WXQ6_9GAMM</name>
<feature type="compositionally biased region" description="Basic and acidic residues" evidence="1">
    <location>
        <begin position="78"/>
        <end position="89"/>
    </location>
</feature>
<protein>
    <submittedName>
        <fullName evidence="2">Uncharacterized protein</fullName>
    </submittedName>
</protein>
<evidence type="ECO:0000313" key="2">
    <source>
        <dbReference type="EMBL" id="PDH40964.1"/>
    </source>
</evidence>
<feature type="region of interest" description="Disordered" evidence="1">
    <location>
        <begin position="65"/>
        <end position="89"/>
    </location>
</feature>
<dbReference type="EMBL" id="NTKD01000007">
    <property type="protein sequence ID" value="PDH40964.1"/>
    <property type="molecule type" value="Genomic_DNA"/>
</dbReference>
<accession>A0A2A5WXQ6</accession>
<gene>
    <name evidence="2" type="ORF">CNE99_02475</name>
</gene>
<proteinExistence type="predicted"/>
<evidence type="ECO:0000256" key="1">
    <source>
        <dbReference type="SAM" id="MobiDB-lite"/>
    </source>
</evidence>
<dbReference type="Proteomes" id="UP000219327">
    <property type="component" value="Unassembled WGS sequence"/>
</dbReference>
<dbReference type="AlphaFoldDB" id="A0A2A5WXQ6"/>
<organism evidence="2 3">
    <name type="scientific">OM182 bacterium MED-G24</name>
    <dbReference type="NCBI Taxonomy" id="1986255"/>
    <lineage>
        <taxon>Bacteria</taxon>
        <taxon>Pseudomonadati</taxon>
        <taxon>Pseudomonadota</taxon>
        <taxon>Gammaproteobacteria</taxon>
        <taxon>OMG group</taxon>
        <taxon>OM182 clade</taxon>
    </lineage>
</organism>